<dbReference type="Gene3D" id="1.10.3730.10">
    <property type="entry name" value="ProC C-terminal domain-like"/>
    <property type="match status" value="1"/>
</dbReference>
<evidence type="ECO:0000256" key="3">
    <source>
        <dbReference type="ARBA" id="ARBA00022490"/>
    </source>
</evidence>
<dbReference type="PIRSF" id="PIRSF000193">
    <property type="entry name" value="Pyrrol-5-carb_rd"/>
    <property type="match status" value="1"/>
</dbReference>
<keyword evidence="7 9" id="KW-0560">Oxidoreductase</keyword>
<keyword evidence="5 9" id="KW-0641">Proline biosynthesis</keyword>
<comment type="function">
    <text evidence="8 9">Catalyzes the reduction of 1-pyrroline-5-carboxylate (PCA) to L-proline.</text>
</comment>
<accession>A0AB39BUI4</accession>
<protein>
    <recommendedName>
        <fullName evidence="9 10">Pyrroline-5-carboxylate reductase</fullName>
        <shortName evidence="9">P5C reductase</shortName>
        <shortName evidence="9">P5CR</shortName>
        <ecNumber evidence="9 10">1.5.1.2</ecNumber>
    </recommendedName>
    <alternativeName>
        <fullName evidence="9">PCA reductase</fullName>
    </alternativeName>
</protein>
<feature type="binding site" evidence="11">
    <location>
        <begin position="11"/>
        <end position="16"/>
    </location>
    <ligand>
        <name>NADP(+)</name>
        <dbReference type="ChEBI" id="CHEBI:58349"/>
    </ligand>
</feature>
<dbReference type="InterPro" id="IPR029036">
    <property type="entry name" value="P5CR_dimer"/>
</dbReference>
<evidence type="ECO:0000256" key="1">
    <source>
        <dbReference type="ARBA" id="ARBA00004496"/>
    </source>
</evidence>
<dbReference type="HAMAP" id="MF_01925">
    <property type="entry name" value="P5C_reductase"/>
    <property type="match status" value="1"/>
</dbReference>
<evidence type="ECO:0000259" key="13">
    <source>
        <dbReference type="Pfam" id="PF14748"/>
    </source>
</evidence>
<evidence type="ECO:0000313" key="14">
    <source>
        <dbReference type="EMBL" id="XDI37304.1"/>
    </source>
</evidence>
<evidence type="ECO:0000256" key="11">
    <source>
        <dbReference type="PIRSR" id="PIRSR000193-1"/>
    </source>
</evidence>
<dbReference type="FunFam" id="1.10.3730.10:FF:000001">
    <property type="entry name" value="Pyrroline-5-carboxylate reductase"/>
    <property type="match status" value="1"/>
</dbReference>
<keyword evidence="4 9" id="KW-0028">Amino-acid biosynthesis</keyword>
<sequence>MMLTNKTITFLGAGAMAEAIIGGLVRNQIVTPQQIIATNLSDTFKLERLEQRYGIQTTSDREQAVKQADFVVLAMKPKNVEEAIREIKSVIHKEQLFISVIAGIPASYIEDLSGGQARVVRTMPNTSAKVGASATAISAGTFATDEDLDTVSLLFSAVGTVTVVPESKMDAVTGVAGSGPAYFYYLIEAMEKAAVESGLTPEEATSLITQTVVGVGKRLQDTSKTSRELYEEVMSPNGTTEAGITLLSERNGQDAMHDAIIKAIARSKELGSVFTESK</sequence>
<gene>
    <name evidence="9 14" type="primary">proC</name>
    <name evidence="14" type="ORF">AB3N04_03025</name>
</gene>
<evidence type="ECO:0000256" key="6">
    <source>
        <dbReference type="ARBA" id="ARBA00022857"/>
    </source>
</evidence>
<keyword evidence="3 9" id="KW-0963">Cytoplasm</keyword>
<dbReference type="GO" id="GO:0004735">
    <property type="term" value="F:pyrroline-5-carboxylate reductase activity"/>
    <property type="evidence" value="ECO:0007669"/>
    <property type="project" value="UniProtKB-UniRule"/>
</dbReference>
<dbReference type="Pfam" id="PF14748">
    <property type="entry name" value="P5CR_dimer"/>
    <property type="match status" value="1"/>
</dbReference>
<feature type="domain" description="Pyrroline-5-carboxylate reductase catalytic N-terminal" evidence="12">
    <location>
        <begin position="7"/>
        <end position="103"/>
    </location>
</feature>
<dbReference type="InterPro" id="IPR028939">
    <property type="entry name" value="P5C_Rdtase_cat_N"/>
</dbReference>
<dbReference type="PANTHER" id="PTHR11645">
    <property type="entry name" value="PYRROLINE-5-CARBOXYLATE REDUCTASE"/>
    <property type="match status" value="1"/>
</dbReference>
<dbReference type="NCBIfam" id="TIGR00112">
    <property type="entry name" value="proC"/>
    <property type="match status" value="1"/>
</dbReference>
<dbReference type="GO" id="GO:0005737">
    <property type="term" value="C:cytoplasm"/>
    <property type="evidence" value="ECO:0007669"/>
    <property type="project" value="UniProtKB-SubCell"/>
</dbReference>
<dbReference type="EC" id="1.5.1.2" evidence="9 10"/>
<organism evidence="14">
    <name type="scientific">Alkalihalophilus sp. As8PL</name>
    <dbReference type="NCBI Taxonomy" id="3237103"/>
    <lineage>
        <taxon>Bacteria</taxon>
        <taxon>Bacillati</taxon>
        <taxon>Bacillota</taxon>
        <taxon>Bacilli</taxon>
        <taxon>Bacillales</taxon>
        <taxon>Bacillaceae</taxon>
        <taxon>Alkalihalophilus</taxon>
    </lineage>
</organism>
<comment type="catalytic activity">
    <reaction evidence="9">
        <text>L-proline + NADP(+) = (S)-1-pyrroline-5-carboxylate + NADPH + 2 H(+)</text>
        <dbReference type="Rhea" id="RHEA:14109"/>
        <dbReference type="ChEBI" id="CHEBI:15378"/>
        <dbReference type="ChEBI" id="CHEBI:17388"/>
        <dbReference type="ChEBI" id="CHEBI:57783"/>
        <dbReference type="ChEBI" id="CHEBI:58349"/>
        <dbReference type="ChEBI" id="CHEBI:60039"/>
        <dbReference type="EC" id="1.5.1.2"/>
    </reaction>
</comment>
<name>A0AB39BUI4_9BACI</name>
<reference evidence="14" key="1">
    <citation type="submission" date="2024-07" db="EMBL/GenBank/DDBJ databases">
        <title>Identification and characteristics of an arsenic-resistant bacterial isolate, which belongs to a novel species.</title>
        <authorList>
            <person name="Juszczyk A."/>
            <person name="Kowalczyk A."/>
            <person name="Was K."/>
            <person name="Kosowicz W."/>
            <person name="Budzyn A."/>
            <person name="Latowski D."/>
        </authorList>
    </citation>
    <scope>NUCLEOTIDE SEQUENCE</scope>
    <source>
        <strain evidence="14">As8PL</strain>
    </source>
</reference>
<dbReference type="InterPro" id="IPR000304">
    <property type="entry name" value="Pyrroline-COOH_reductase"/>
</dbReference>
<dbReference type="RefSeq" id="WP_368504661.1">
    <property type="nucleotide sequence ID" value="NZ_CP162551.1"/>
</dbReference>
<feature type="binding site" evidence="11">
    <location>
        <begin position="74"/>
        <end position="77"/>
    </location>
    <ligand>
        <name>NADP(+)</name>
        <dbReference type="ChEBI" id="CHEBI:58349"/>
    </ligand>
</feature>
<keyword evidence="6 9" id="KW-0521">NADP</keyword>
<comment type="catalytic activity">
    <reaction evidence="9">
        <text>L-proline + NAD(+) = (S)-1-pyrroline-5-carboxylate + NADH + 2 H(+)</text>
        <dbReference type="Rhea" id="RHEA:14105"/>
        <dbReference type="ChEBI" id="CHEBI:15378"/>
        <dbReference type="ChEBI" id="CHEBI:17388"/>
        <dbReference type="ChEBI" id="CHEBI:57540"/>
        <dbReference type="ChEBI" id="CHEBI:57945"/>
        <dbReference type="ChEBI" id="CHEBI:60039"/>
        <dbReference type="EC" id="1.5.1.2"/>
    </reaction>
</comment>
<dbReference type="InterPro" id="IPR008927">
    <property type="entry name" value="6-PGluconate_DH-like_C_sf"/>
</dbReference>
<evidence type="ECO:0000256" key="8">
    <source>
        <dbReference type="ARBA" id="ARBA00058118"/>
    </source>
</evidence>
<dbReference type="AlphaFoldDB" id="A0AB39BUI4"/>
<evidence type="ECO:0000259" key="12">
    <source>
        <dbReference type="Pfam" id="PF03807"/>
    </source>
</evidence>
<dbReference type="SUPFAM" id="SSF48179">
    <property type="entry name" value="6-phosphogluconate dehydrogenase C-terminal domain-like"/>
    <property type="match status" value="1"/>
</dbReference>
<evidence type="ECO:0000256" key="7">
    <source>
        <dbReference type="ARBA" id="ARBA00023002"/>
    </source>
</evidence>
<feature type="domain" description="Pyrroline-5-carboxylate reductase dimerisation" evidence="13">
    <location>
        <begin position="166"/>
        <end position="270"/>
    </location>
</feature>
<evidence type="ECO:0000256" key="2">
    <source>
        <dbReference type="ARBA" id="ARBA00005525"/>
    </source>
</evidence>
<dbReference type="Pfam" id="PF03807">
    <property type="entry name" value="F420_oxidored"/>
    <property type="match status" value="1"/>
</dbReference>
<comment type="pathway">
    <text evidence="9">Amino-acid biosynthesis; L-proline biosynthesis; L-proline from L-glutamate 5-semialdehyde: step 1/1.</text>
</comment>
<evidence type="ECO:0000256" key="4">
    <source>
        <dbReference type="ARBA" id="ARBA00022605"/>
    </source>
</evidence>
<dbReference type="EMBL" id="CP162551">
    <property type="protein sequence ID" value="XDI37304.1"/>
    <property type="molecule type" value="Genomic_DNA"/>
</dbReference>
<dbReference type="Gene3D" id="3.40.50.720">
    <property type="entry name" value="NAD(P)-binding Rossmann-like Domain"/>
    <property type="match status" value="1"/>
</dbReference>
<dbReference type="PANTHER" id="PTHR11645:SF49">
    <property type="entry name" value="PYRROLINE-5-CARBOXYLATE REDUCTASE 1"/>
    <property type="match status" value="1"/>
</dbReference>
<proteinExistence type="inferred from homology"/>
<dbReference type="GO" id="GO:0055129">
    <property type="term" value="P:L-proline biosynthetic process"/>
    <property type="evidence" value="ECO:0007669"/>
    <property type="project" value="UniProtKB-UniRule"/>
</dbReference>
<evidence type="ECO:0000256" key="5">
    <source>
        <dbReference type="ARBA" id="ARBA00022650"/>
    </source>
</evidence>
<comment type="similarity">
    <text evidence="2 9">Belongs to the pyrroline-5-carboxylate reductase family.</text>
</comment>
<evidence type="ECO:0000256" key="10">
    <source>
        <dbReference type="NCBIfam" id="TIGR00112"/>
    </source>
</evidence>
<comment type="subcellular location">
    <subcellularLocation>
        <location evidence="1 9">Cytoplasm</location>
    </subcellularLocation>
</comment>
<dbReference type="SUPFAM" id="SSF51735">
    <property type="entry name" value="NAD(P)-binding Rossmann-fold domains"/>
    <property type="match status" value="1"/>
</dbReference>
<dbReference type="InterPro" id="IPR036291">
    <property type="entry name" value="NAD(P)-bd_dom_sf"/>
</dbReference>
<evidence type="ECO:0000256" key="9">
    <source>
        <dbReference type="HAMAP-Rule" id="MF_01925"/>
    </source>
</evidence>
<dbReference type="FunFam" id="3.40.50.720:FF:000190">
    <property type="entry name" value="Pyrroline-5-carboxylate reductase"/>
    <property type="match status" value="1"/>
</dbReference>